<dbReference type="Proteomes" id="UP000781932">
    <property type="component" value="Unassembled WGS sequence"/>
</dbReference>
<feature type="compositionally biased region" description="Basic and acidic residues" evidence="1">
    <location>
        <begin position="20"/>
        <end position="33"/>
    </location>
</feature>
<dbReference type="RefSeq" id="XP_038742879.1">
    <property type="nucleotide sequence ID" value="XM_038891946.1"/>
</dbReference>
<proteinExistence type="predicted"/>
<dbReference type="GeneID" id="62165020"/>
<feature type="compositionally biased region" description="Basic and acidic residues" evidence="1">
    <location>
        <begin position="519"/>
        <end position="532"/>
    </location>
</feature>
<organism evidence="2 3">
    <name type="scientific">Colletotrichum karsti</name>
    <dbReference type="NCBI Taxonomy" id="1095194"/>
    <lineage>
        <taxon>Eukaryota</taxon>
        <taxon>Fungi</taxon>
        <taxon>Dikarya</taxon>
        <taxon>Ascomycota</taxon>
        <taxon>Pezizomycotina</taxon>
        <taxon>Sordariomycetes</taxon>
        <taxon>Hypocreomycetidae</taxon>
        <taxon>Glomerellales</taxon>
        <taxon>Glomerellaceae</taxon>
        <taxon>Colletotrichum</taxon>
        <taxon>Colletotrichum boninense species complex</taxon>
    </lineage>
</organism>
<evidence type="ECO:0000256" key="1">
    <source>
        <dbReference type="SAM" id="MobiDB-lite"/>
    </source>
</evidence>
<evidence type="ECO:0000313" key="3">
    <source>
        <dbReference type="Proteomes" id="UP000781932"/>
    </source>
</evidence>
<feature type="compositionally biased region" description="Basic and acidic residues" evidence="1">
    <location>
        <begin position="1"/>
        <end position="12"/>
    </location>
</feature>
<comment type="caution">
    <text evidence="2">The sequence shown here is derived from an EMBL/GenBank/DDBJ whole genome shotgun (WGS) entry which is preliminary data.</text>
</comment>
<accession>A0A9P6LHC2</accession>
<reference evidence="2" key="2">
    <citation type="submission" date="2020-11" db="EMBL/GenBank/DDBJ databases">
        <title>Whole genome sequencing of Colletotrichum sp.</title>
        <authorList>
            <person name="Li H."/>
        </authorList>
    </citation>
    <scope>NUCLEOTIDE SEQUENCE</scope>
    <source>
        <strain evidence="2">CkLH20</strain>
    </source>
</reference>
<feature type="compositionally biased region" description="Polar residues" evidence="1">
    <location>
        <begin position="538"/>
        <end position="551"/>
    </location>
</feature>
<protein>
    <submittedName>
        <fullName evidence="2">Modin</fullName>
    </submittedName>
</protein>
<sequence length="639" mass="74198">MRINERIDRWTDEDPDEDTNERLSEERVSPESRREIDEIMQLAKDTEDLYDKVKSAWAKKAIDLKYPQLNKLYDAIEKADKILDVPDQNPDETASDTTWIWLLAAVQRMEKESKEWDEKKREQDVGRLYTKIEWKPSLAVKIQAMRRSFDANPAIKKPYATTTISHLVELASVLGLYWKVFDREDNKYRAEGNGYSLTGSRIADFGIVFVFEKVGHPSFEKGRIIPAYEVKELCFGRVPTLFREELPKNDVEWLKPLKTSSSTRLKILQLGSREEIMESLTSIGCNVNTTLYFKEPGHDKHLFPVTFEIMGMLARVLHIKDTCFRYLPNPTVSPWNKESFSLRRLLIAFNARLQRHVTTIEESILEQEDQEGDIPPEATIEKRKMRDLAGKAASLDGVPADETELSYSRMNAFREAIKWCDGILTEEDLRKGVLDVLRRHLHMVLATINSSAPADKGDKQHASSEQTISFERLLKTPLEKREDKFMDIYFDSIVWEVISSDEHHGEEQQVSRAIHEDMENTQRTRAEHRNAANERSLPVSSQNEESPQTPDGQEISFPGLTHRKTWPPREETKLAEARGKETPNWKERVRSPSDMKRLTIWYTMVFRMVCWLTLHDFDKRDVQLPPSELIGSRQPVFIM</sequence>
<gene>
    <name evidence="2" type="ORF">CkaCkLH20_09231</name>
</gene>
<feature type="region of interest" description="Disordered" evidence="1">
    <location>
        <begin position="519"/>
        <end position="588"/>
    </location>
</feature>
<dbReference type="EMBL" id="JAATWM020000032">
    <property type="protein sequence ID" value="KAF9873418.1"/>
    <property type="molecule type" value="Genomic_DNA"/>
</dbReference>
<name>A0A9P6LHC2_9PEZI</name>
<keyword evidence="3" id="KW-1185">Reference proteome</keyword>
<feature type="region of interest" description="Disordered" evidence="1">
    <location>
        <begin position="1"/>
        <end position="33"/>
    </location>
</feature>
<dbReference type="AlphaFoldDB" id="A0A9P6LHC2"/>
<reference evidence="2" key="1">
    <citation type="submission" date="2020-03" db="EMBL/GenBank/DDBJ databases">
        <authorList>
            <person name="He L."/>
        </authorList>
    </citation>
    <scope>NUCLEOTIDE SEQUENCE</scope>
    <source>
        <strain evidence="2">CkLH20</strain>
    </source>
</reference>
<dbReference type="OrthoDB" id="5227693at2759"/>
<evidence type="ECO:0000313" key="2">
    <source>
        <dbReference type="EMBL" id="KAF9873418.1"/>
    </source>
</evidence>
<feature type="compositionally biased region" description="Basic and acidic residues" evidence="1">
    <location>
        <begin position="567"/>
        <end position="588"/>
    </location>
</feature>